<dbReference type="Proteomes" id="UP000728185">
    <property type="component" value="Unassembled WGS sequence"/>
</dbReference>
<organism evidence="3 4">
    <name type="scientific">Fasciolopsis buskii</name>
    <dbReference type="NCBI Taxonomy" id="27845"/>
    <lineage>
        <taxon>Eukaryota</taxon>
        <taxon>Metazoa</taxon>
        <taxon>Spiralia</taxon>
        <taxon>Lophotrochozoa</taxon>
        <taxon>Platyhelminthes</taxon>
        <taxon>Trematoda</taxon>
        <taxon>Digenea</taxon>
        <taxon>Plagiorchiida</taxon>
        <taxon>Echinostomata</taxon>
        <taxon>Echinostomatoidea</taxon>
        <taxon>Fasciolidae</taxon>
        <taxon>Fasciolopsis</taxon>
    </lineage>
</organism>
<protein>
    <recommendedName>
        <fullName evidence="2">DM2 domain-containing protein</fullName>
    </recommendedName>
</protein>
<comment type="caution">
    <text evidence="3">The sequence shown here is derived from an EMBL/GenBank/DDBJ whole genome shotgun (WGS) entry which is preliminary data.</text>
</comment>
<feature type="compositionally biased region" description="Basic and acidic residues" evidence="1">
    <location>
        <begin position="82"/>
        <end position="112"/>
    </location>
</feature>
<dbReference type="Gene3D" id="1.10.245.10">
    <property type="entry name" value="SWIB/MDM2 domain"/>
    <property type="match status" value="1"/>
</dbReference>
<proteinExistence type="predicted"/>
<feature type="region of interest" description="Disordered" evidence="1">
    <location>
        <begin position="49"/>
        <end position="112"/>
    </location>
</feature>
<dbReference type="Pfam" id="PF02201">
    <property type="entry name" value="SWIB"/>
    <property type="match status" value="1"/>
</dbReference>
<gene>
    <name evidence="3" type="ORF">FBUS_10619</name>
</gene>
<name>A0A8E0RKP9_9TREM</name>
<dbReference type="CDD" id="cd10567">
    <property type="entry name" value="SWIB-MDM2_like"/>
    <property type="match status" value="1"/>
</dbReference>
<evidence type="ECO:0000256" key="1">
    <source>
        <dbReference type="SAM" id="MobiDB-lite"/>
    </source>
</evidence>
<keyword evidence="4" id="KW-1185">Reference proteome</keyword>
<dbReference type="InterPro" id="IPR036885">
    <property type="entry name" value="SWIB_MDM2_dom_sf"/>
</dbReference>
<sequence length="145" mass="16649">MPRPTDAELTEFVRMRQSAEEHFGIDLSTHKEKIEKVIMSIVAKLAHKLESKDQNSGGSSGESDSDSASGRESPHQPPKKRKESDDDYARSVHAEENGMRKRNSRGEDPENKRFVICNDDWQRLFGAKRFMMFGIAKYLKRHIID</sequence>
<reference evidence="3" key="1">
    <citation type="submission" date="2019-05" db="EMBL/GenBank/DDBJ databases">
        <title>Annotation for the trematode Fasciolopsis buski.</title>
        <authorList>
            <person name="Choi Y.-J."/>
        </authorList>
    </citation>
    <scope>NUCLEOTIDE SEQUENCE</scope>
    <source>
        <strain evidence="3">HT</strain>
        <tissue evidence="3">Whole worm</tissue>
    </source>
</reference>
<evidence type="ECO:0000259" key="2">
    <source>
        <dbReference type="Pfam" id="PF02201"/>
    </source>
</evidence>
<evidence type="ECO:0000313" key="3">
    <source>
        <dbReference type="EMBL" id="KAA0184110.1"/>
    </source>
</evidence>
<dbReference type="EMBL" id="LUCM01011349">
    <property type="protein sequence ID" value="KAA0184110.1"/>
    <property type="molecule type" value="Genomic_DNA"/>
</dbReference>
<accession>A0A8E0RKP9</accession>
<feature type="domain" description="DM2" evidence="2">
    <location>
        <begin position="107"/>
        <end position="143"/>
    </location>
</feature>
<dbReference type="InterPro" id="IPR003121">
    <property type="entry name" value="SWIB_MDM2_domain"/>
</dbReference>
<evidence type="ECO:0000313" key="4">
    <source>
        <dbReference type="Proteomes" id="UP000728185"/>
    </source>
</evidence>
<dbReference type="OrthoDB" id="10251073at2759"/>
<dbReference type="AlphaFoldDB" id="A0A8E0RKP9"/>
<dbReference type="SUPFAM" id="SSF47592">
    <property type="entry name" value="SWIB/MDM2 domain"/>
    <property type="match status" value="1"/>
</dbReference>